<organism evidence="2 3">
    <name type="scientific">Cercophora newfieldiana</name>
    <dbReference type="NCBI Taxonomy" id="92897"/>
    <lineage>
        <taxon>Eukaryota</taxon>
        <taxon>Fungi</taxon>
        <taxon>Dikarya</taxon>
        <taxon>Ascomycota</taxon>
        <taxon>Pezizomycotina</taxon>
        <taxon>Sordariomycetes</taxon>
        <taxon>Sordariomycetidae</taxon>
        <taxon>Sordariales</taxon>
        <taxon>Lasiosphaeriaceae</taxon>
        <taxon>Cercophora</taxon>
    </lineage>
</organism>
<evidence type="ECO:0000256" key="1">
    <source>
        <dbReference type="SAM" id="MobiDB-lite"/>
    </source>
</evidence>
<dbReference type="AlphaFoldDB" id="A0AA40CRD4"/>
<evidence type="ECO:0000313" key="3">
    <source>
        <dbReference type="Proteomes" id="UP001174936"/>
    </source>
</evidence>
<gene>
    <name evidence="2" type="ORF">B0T16DRAFT_328810</name>
</gene>
<reference evidence="2" key="1">
    <citation type="submission" date="2023-06" db="EMBL/GenBank/DDBJ databases">
        <title>Genome-scale phylogeny and comparative genomics of the fungal order Sordariales.</title>
        <authorList>
            <consortium name="Lawrence Berkeley National Laboratory"/>
            <person name="Hensen N."/>
            <person name="Bonometti L."/>
            <person name="Westerberg I."/>
            <person name="Brannstrom I.O."/>
            <person name="Guillou S."/>
            <person name="Cros-Aarteil S."/>
            <person name="Calhoun S."/>
            <person name="Haridas S."/>
            <person name="Kuo A."/>
            <person name="Mondo S."/>
            <person name="Pangilinan J."/>
            <person name="Riley R."/>
            <person name="Labutti K."/>
            <person name="Andreopoulos B."/>
            <person name="Lipzen A."/>
            <person name="Chen C."/>
            <person name="Yanf M."/>
            <person name="Daum C."/>
            <person name="Ng V."/>
            <person name="Clum A."/>
            <person name="Steindorff A."/>
            <person name="Ohm R."/>
            <person name="Martin F."/>
            <person name="Silar P."/>
            <person name="Natvig D."/>
            <person name="Lalanne C."/>
            <person name="Gautier V."/>
            <person name="Ament-Velasquez S.L."/>
            <person name="Kruys A."/>
            <person name="Hutchinson M.I."/>
            <person name="Powell A.J."/>
            <person name="Barry K."/>
            <person name="Miller A.N."/>
            <person name="Grigoriev I.V."/>
            <person name="Debuchy R."/>
            <person name="Gladieux P."/>
            <person name="Thoren M.H."/>
            <person name="Johannesson H."/>
        </authorList>
    </citation>
    <scope>NUCLEOTIDE SEQUENCE</scope>
    <source>
        <strain evidence="2">SMH2532-1</strain>
    </source>
</reference>
<proteinExistence type="predicted"/>
<dbReference type="EMBL" id="JAULSV010000004">
    <property type="protein sequence ID" value="KAK0646703.1"/>
    <property type="molecule type" value="Genomic_DNA"/>
</dbReference>
<feature type="region of interest" description="Disordered" evidence="1">
    <location>
        <begin position="1"/>
        <end position="65"/>
    </location>
</feature>
<evidence type="ECO:0000313" key="2">
    <source>
        <dbReference type="EMBL" id="KAK0646703.1"/>
    </source>
</evidence>
<accession>A0AA40CRD4</accession>
<keyword evidence="3" id="KW-1185">Reference proteome</keyword>
<dbReference type="Proteomes" id="UP001174936">
    <property type="component" value="Unassembled WGS sequence"/>
</dbReference>
<sequence length="291" mass="32812">MSIPETDPEGDGDGDGDGRPPHIAQAADEAPAREKVEQPPSRPLPTPISSFATPRRPPLRTPLRTPIPIRRWEPKCNHPRMARLYSGAYKCSGCGRSGHFGWLYRCVMDRDILILNAKSKGEQYAFDALGLDFGKMMSLGKFGADSRILRYSFLREITEEQLHTYTPLQLGRVLSQRDHVHRKIYEERHGLSPSKEAAQKYPNNARPWVPDKLWECQAKLCHDCHRIGSDKSWLSLNGIMNNDIPPHAATGFSFSNLGFRPEADVEVVKNIGYRAVPLVRFSSLSTLVFVH</sequence>
<protein>
    <submittedName>
        <fullName evidence="2">Uncharacterized protein</fullName>
    </submittedName>
</protein>
<name>A0AA40CRD4_9PEZI</name>
<feature type="compositionally biased region" description="Acidic residues" evidence="1">
    <location>
        <begin position="1"/>
        <end position="15"/>
    </location>
</feature>
<comment type="caution">
    <text evidence="2">The sequence shown here is derived from an EMBL/GenBank/DDBJ whole genome shotgun (WGS) entry which is preliminary data.</text>
</comment>